<evidence type="ECO:0000313" key="1">
    <source>
        <dbReference type="EMBL" id="EST42613.1"/>
    </source>
</evidence>
<evidence type="ECO:0000313" key="3">
    <source>
        <dbReference type="Proteomes" id="UP000018208"/>
    </source>
</evidence>
<name>V6LEB0_9EUKA</name>
<organism evidence="1">
    <name type="scientific">Spironucleus salmonicida</name>
    <dbReference type="NCBI Taxonomy" id="348837"/>
    <lineage>
        <taxon>Eukaryota</taxon>
        <taxon>Metamonada</taxon>
        <taxon>Diplomonadida</taxon>
        <taxon>Hexamitidae</taxon>
        <taxon>Hexamitinae</taxon>
        <taxon>Spironucleus</taxon>
    </lineage>
</organism>
<dbReference type="AlphaFoldDB" id="V6LEB0"/>
<protein>
    <submittedName>
        <fullName evidence="1">Uncharacterized protein</fullName>
    </submittedName>
</protein>
<proteinExistence type="predicted"/>
<dbReference type="VEuPathDB" id="GiardiaDB:SS50377_28061"/>
<evidence type="ECO:0000313" key="2">
    <source>
        <dbReference type="EMBL" id="KAH0570086.1"/>
    </source>
</evidence>
<reference evidence="2" key="2">
    <citation type="submission" date="2020-12" db="EMBL/GenBank/DDBJ databases">
        <title>New Spironucleus salmonicida genome in near-complete chromosomes.</title>
        <authorList>
            <person name="Xu F."/>
            <person name="Kurt Z."/>
            <person name="Jimenez-Gonzalez A."/>
            <person name="Astvaldsson A."/>
            <person name="Andersson J.O."/>
            <person name="Svard S.G."/>
        </authorList>
    </citation>
    <scope>NUCLEOTIDE SEQUENCE</scope>
    <source>
        <strain evidence="2">ATCC 50377</strain>
    </source>
</reference>
<dbReference type="EMBL" id="AUWU02000008">
    <property type="protein sequence ID" value="KAH0570086.1"/>
    <property type="molecule type" value="Genomic_DNA"/>
</dbReference>
<reference evidence="1 2" key="1">
    <citation type="journal article" date="2014" name="PLoS Genet.">
        <title>The Genome of Spironucleus salmonicida Highlights a Fish Pathogen Adapted to Fluctuating Environments.</title>
        <authorList>
            <person name="Xu F."/>
            <person name="Jerlstrom-Hultqvist J."/>
            <person name="Einarsson E."/>
            <person name="Astvaldsson A."/>
            <person name="Svard S.G."/>
            <person name="Andersson J.O."/>
        </authorList>
    </citation>
    <scope>NUCLEOTIDE SEQUENCE</scope>
    <source>
        <strain evidence="2">ATCC 50377</strain>
    </source>
</reference>
<sequence length="256" mass="29646">MNLRNPLLSHITLANFNRKSTAEYVRIIALFRIPTPQYPAHTSILEENPVNYTNLVSSNQPISYKTTLLFSSLNYYGADVQQPQTNEAKMEHFQKKFNLLLQNDFAVENQVKCNFHNSQYAKLQKQLLLDLAEEPKNRIYLLFFDQKHFNSLFAICVKILRSEKSNCASIIMQNLLNFQPNKELIGIIIQEFSGENGANFASIFRTIQTKKILQLLFKMIDASKLKEAVLQELRSVDFSNFDWDETIEILREIGGE</sequence>
<dbReference type="EMBL" id="KI546159">
    <property type="protein sequence ID" value="EST42613.1"/>
    <property type="molecule type" value="Genomic_DNA"/>
</dbReference>
<accession>V6LEB0</accession>
<dbReference type="Proteomes" id="UP000018208">
    <property type="component" value="Unassembled WGS sequence"/>
</dbReference>
<keyword evidence="3" id="KW-1185">Reference proteome</keyword>
<gene>
    <name evidence="1" type="ORF">SS50377_17933</name>
    <name evidence="2" type="ORF">SS50377_28061</name>
</gene>